<accession>L8FNS8</accession>
<gene>
    <name evidence="1" type="ORF">GMDG_05258</name>
</gene>
<reference evidence="2" key="1">
    <citation type="submission" date="2010-09" db="EMBL/GenBank/DDBJ databases">
        <title>The genome sequence of Geomyces destructans 20631-21.</title>
        <authorList>
            <consortium name="The Broad Institute Genome Sequencing Platform"/>
            <person name="Cuomo C.A."/>
            <person name="Blehert D.S."/>
            <person name="Lorch J.M."/>
            <person name="Young S.K."/>
            <person name="Zeng Q."/>
            <person name="Gargeya S."/>
            <person name="Fitzgerald M."/>
            <person name="Haas B."/>
            <person name="Abouelleil A."/>
            <person name="Alvarado L."/>
            <person name="Arachchi H.M."/>
            <person name="Berlin A."/>
            <person name="Brown A."/>
            <person name="Chapman S.B."/>
            <person name="Chen Z."/>
            <person name="Dunbar C."/>
            <person name="Freedman E."/>
            <person name="Gearin G."/>
            <person name="Gellesch M."/>
            <person name="Goldberg J."/>
            <person name="Griggs A."/>
            <person name="Gujja S."/>
            <person name="Heiman D."/>
            <person name="Howarth C."/>
            <person name="Larson L."/>
            <person name="Lui A."/>
            <person name="MacDonald P.J.P."/>
            <person name="Montmayeur A."/>
            <person name="Murphy C."/>
            <person name="Neiman D."/>
            <person name="Pearson M."/>
            <person name="Priest M."/>
            <person name="Roberts A."/>
            <person name="Saif S."/>
            <person name="Shea T."/>
            <person name="Shenoy N."/>
            <person name="Sisk P."/>
            <person name="Stolte C."/>
            <person name="Sykes S."/>
            <person name="Wortman J."/>
            <person name="Nusbaum C."/>
            <person name="Birren B."/>
        </authorList>
    </citation>
    <scope>NUCLEOTIDE SEQUENCE [LARGE SCALE GENOMIC DNA]</scope>
    <source>
        <strain evidence="2">ATCC MYA-4855 / 20631-21</strain>
    </source>
</reference>
<protein>
    <submittedName>
        <fullName evidence="1">Uncharacterized protein</fullName>
    </submittedName>
</protein>
<evidence type="ECO:0000313" key="2">
    <source>
        <dbReference type="Proteomes" id="UP000011064"/>
    </source>
</evidence>
<organism evidence="1 2">
    <name type="scientific">Pseudogymnoascus destructans (strain ATCC MYA-4855 / 20631-21)</name>
    <name type="common">Bat white-nose syndrome fungus</name>
    <name type="synonym">Geomyces destructans</name>
    <dbReference type="NCBI Taxonomy" id="658429"/>
    <lineage>
        <taxon>Eukaryota</taxon>
        <taxon>Fungi</taxon>
        <taxon>Dikarya</taxon>
        <taxon>Ascomycota</taxon>
        <taxon>Pezizomycotina</taxon>
        <taxon>Leotiomycetes</taxon>
        <taxon>Thelebolales</taxon>
        <taxon>Thelebolaceae</taxon>
        <taxon>Pseudogymnoascus</taxon>
    </lineage>
</organism>
<proteinExistence type="predicted"/>
<dbReference type="HOGENOM" id="CLU_2211094_0_0_1"/>
<dbReference type="VEuPathDB" id="FungiDB:GMDG_05258"/>
<dbReference type="InParanoid" id="L8FNS8"/>
<dbReference type="AlphaFoldDB" id="L8FNS8"/>
<dbReference type="Proteomes" id="UP000011064">
    <property type="component" value="Unassembled WGS sequence"/>
</dbReference>
<dbReference type="EMBL" id="GL573276">
    <property type="protein sequence ID" value="ELR02098.1"/>
    <property type="molecule type" value="Genomic_DNA"/>
</dbReference>
<sequence>MDSAWLLTERMACIQNRGFLDLPPRQIAHCRHLAFWQRKKRRLSTKMRVLRDRVRSCIVHALLLYSDFDNLVFKSIPTSGPCWTISPLASVPAPQRPALADSGASTR</sequence>
<name>L8FNS8_PSED2</name>
<evidence type="ECO:0000313" key="1">
    <source>
        <dbReference type="EMBL" id="ELR02098.1"/>
    </source>
</evidence>
<keyword evidence="2" id="KW-1185">Reference proteome</keyword>